<protein>
    <submittedName>
        <fullName evidence="2">Exoribonuclease-2</fullName>
        <ecNumber evidence="2">3.1.13.1</ecNumber>
    </submittedName>
</protein>
<dbReference type="InterPro" id="IPR001900">
    <property type="entry name" value="RNase_II/R"/>
</dbReference>
<comment type="caution">
    <text evidence="2">The sequence shown here is derived from an EMBL/GenBank/DDBJ whole genome shotgun (WGS) entry which is preliminary data.</text>
</comment>
<dbReference type="RefSeq" id="WP_183720492.1">
    <property type="nucleotide sequence ID" value="NZ_JACHGO010000006.1"/>
</dbReference>
<evidence type="ECO:0000313" key="2">
    <source>
        <dbReference type="EMBL" id="MBB5144136.1"/>
    </source>
</evidence>
<evidence type="ECO:0000313" key="3">
    <source>
        <dbReference type="Proteomes" id="UP000539075"/>
    </source>
</evidence>
<keyword evidence="2" id="KW-0378">Hydrolase</keyword>
<dbReference type="EC" id="3.1.13.1" evidence="2"/>
<dbReference type="PANTHER" id="PTHR23355:SF9">
    <property type="entry name" value="DIS3-LIKE EXONUCLEASE 2"/>
    <property type="match status" value="1"/>
</dbReference>
<dbReference type="Proteomes" id="UP000539075">
    <property type="component" value="Unassembled WGS sequence"/>
</dbReference>
<organism evidence="2 3">
    <name type="scientific">Desulfovibrio intestinalis</name>
    <dbReference type="NCBI Taxonomy" id="58621"/>
    <lineage>
        <taxon>Bacteria</taxon>
        <taxon>Pseudomonadati</taxon>
        <taxon>Thermodesulfobacteriota</taxon>
        <taxon>Desulfovibrionia</taxon>
        <taxon>Desulfovibrionales</taxon>
        <taxon>Desulfovibrionaceae</taxon>
        <taxon>Desulfovibrio</taxon>
    </lineage>
</organism>
<reference evidence="2 3" key="1">
    <citation type="submission" date="2020-08" db="EMBL/GenBank/DDBJ databases">
        <title>Genomic Encyclopedia of Type Strains, Phase IV (KMG-IV): sequencing the most valuable type-strain genomes for metagenomic binning, comparative biology and taxonomic classification.</title>
        <authorList>
            <person name="Goeker M."/>
        </authorList>
    </citation>
    <scope>NUCLEOTIDE SEQUENCE [LARGE SCALE GENOMIC DNA]</scope>
    <source>
        <strain evidence="2 3">DSM 11275</strain>
    </source>
</reference>
<evidence type="ECO:0000259" key="1">
    <source>
        <dbReference type="SMART" id="SM00955"/>
    </source>
</evidence>
<dbReference type="InterPro" id="IPR012340">
    <property type="entry name" value="NA-bd_OB-fold"/>
</dbReference>
<feature type="domain" description="RNB" evidence="1">
    <location>
        <begin position="332"/>
        <end position="636"/>
    </location>
</feature>
<dbReference type="Pfam" id="PF00773">
    <property type="entry name" value="RNB"/>
    <property type="match status" value="1"/>
</dbReference>
<dbReference type="GO" id="GO:0000932">
    <property type="term" value="C:P-body"/>
    <property type="evidence" value="ECO:0007669"/>
    <property type="project" value="TreeGrafter"/>
</dbReference>
<dbReference type="GO" id="GO:0003723">
    <property type="term" value="F:RNA binding"/>
    <property type="evidence" value="ECO:0007669"/>
    <property type="project" value="InterPro"/>
</dbReference>
<accession>A0A7W8C2I5</accession>
<dbReference type="AlphaFoldDB" id="A0A7W8C2I5"/>
<dbReference type="GO" id="GO:0006402">
    <property type="term" value="P:mRNA catabolic process"/>
    <property type="evidence" value="ECO:0007669"/>
    <property type="project" value="TreeGrafter"/>
</dbReference>
<dbReference type="SMART" id="SM00955">
    <property type="entry name" value="RNB"/>
    <property type="match status" value="1"/>
</dbReference>
<dbReference type="PANTHER" id="PTHR23355">
    <property type="entry name" value="RIBONUCLEASE"/>
    <property type="match status" value="1"/>
</dbReference>
<dbReference type="SUPFAM" id="SSF50249">
    <property type="entry name" value="Nucleic acid-binding proteins"/>
    <property type="match status" value="1"/>
</dbReference>
<dbReference type="EMBL" id="JACHGO010000006">
    <property type="protein sequence ID" value="MBB5144136.1"/>
    <property type="molecule type" value="Genomic_DNA"/>
</dbReference>
<gene>
    <name evidence="2" type="ORF">HNQ38_002244</name>
</gene>
<name>A0A7W8C2I5_9BACT</name>
<sequence length="748" mass="82505">MSDCVRYPAPGCVVEYMEGNAVQIALITEEVGGRLRLLLPNRRETRLNASRLLPWLGPMHGADLGREEAVRLLEQHKKSREDLAADVPVMDVWELAQGEVSVAPATWFAELFTSDPSTDQVSAYGRALLACKSHFRFQPPDFQVFPADMVEKRLVEEKNRLEREALIAGGAAFLRMLWDVACRKRELPPPPSEGSVSVEWPSDEVAESLEEVLRSRMVDPEGQEYDALWRTLGKGLPDVPHLPLQLLVAWGKVPPHYNFWLDRAGYVSGDTWWTPHSEQVDALVRAAQSCEMPDAALFASAAPAGCMCDEDISAVATEAPAASPSLLFEPGPLPESPLPFISIDSASTRDVDDAFHVQPTEDGYLLTLALACPALYWPFGSPLDKAVLHRGTSIYLPEGDCHMLPEVLGTAAYSLIANESRPAMCVEVPVDSSGRFGPCRVYLARVRLAANLTYCDSQAVLNAQAESSDAPLPENPAAAHAGQLRSGLDLARKRQGARIEDGAVVMDRPDPAISLEGEGGEVRVHVGPDYSAPDAQMLVAEMMILASAAVAHWALERGMSMLHRVQDVVLPREYAGIWSTPQDMTRIMRALTPSGLEVQAKPHAALGLDRYTPMTSPLRRYPDLVNEAQVVHFLCTGQPRWSEDMLLRLLQALSPALDGAGQVQRFRPRYWKLLFFRQQGDKVWWPGVITEENDAFVSVSLPDQGMFVRGRRKLFDDRAHPGLQVDVRIGKVHPLYNEIMILEAATTG</sequence>
<proteinExistence type="predicted"/>
<keyword evidence="3" id="KW-1185">Reference proteome</keyword>
<dbReference type="GO" id="GO:0008859">
    <property type="term" value="F:exoribonuclease II activity"/>
    <property type="evidence" value="ECO:0007669"/>
    <property type="project" value="UniProtKB-EC"/>
</dbReference>
<dbReference type="InterPro" id="IPR050180">
    <property type="entry name" value="RNR_Ribonuclease"/>
</dbReference>